<organism evidence="1">
    <name type="scientific">Salmonella typhimurium</name>
    <dbReference type="NCBI Taxonomy" id="90371"/>
    <lineage>
        <taxon>Bacteria</taxon>
        <taxon>Pseudomonadati</taxon>
        <taxon>Pseudomonadota</taxon>
        <taxon>Gammaproteobacteria</taxon>
        <taxon>Enterobacterales</taxon>
        <taxon>Enterobacteriaceae</taxon>
        <taxon>Salmonella</taxon>
    </lineage>
</organism>
<proteinExistence type="predicted"/>
<sequence length="64" mass="6499">MRKSGLGLALLFSLIAPIKAVYAEAIMISGKLQADLPAVSFDPGPGDFVAYVNSNTITASGAGT</sequence>
<reference evidence="1" key="1">
    <citation type="journal article" date="2018" name="Genome Biol.">
        <title>SKESA: strategic k-mer extension for scrupulous assemblies.</title>
        <authorList>
            <person name="Souvorov A."/>
            <person name="Agarwala R."/>
            <person name="Lipman D.J."/>
        </authorList>
    </citation>
    <scope>NUCLEOTIDE SEQUENCE</scope>
    <source>
        <strain evidence="1">Salmonella enterica</strain>
    </source>
</reference>
<accession>A0A741R4R4</accession>
<gene>
    <name evidence="1" type="ORF">G9C24_004750</name>
</gene>
<name>A0A741R4R4_SALTM</name>
<protein>
    <submittedName>
        <fullName evidence="1">Uncharacterized protein</fullName>
    </submittedName>
</protein>
<dbReference type="AlphaFoldDB" id="A0A741R4R4"/>
<feature type="non-terminal residue" evidence="1">
    <location>
        <position position="64"/>
    </location>
</feature>
<evidence type="ECO:0000313" key="1">
    <source>
        <dbReference type="EMBL" id="HAF0962594.1"/>
    </source>
</evidence>
<reference evidence="1" key="2">
    <citation type="submission" date="2018-07" db="EMBL/GenBank/DDBJ databases">
        <authorList>
            <consortium name="NCBI Pathogen Detection Project"/>
        </authorList>
    </citation>
    <scope>NUCLEOTIDE SEQUENCE</scope>
    <source>
        <strain evidence="1">Salmonella enterica</strain>
    </source>
</reference>
<comment type="caution">
    <text evidence="1">The sequence shown here is derived from an EMBL/GenBank/DDBJ whole genome shotgun (WGS) entry which is preliminary data.</text>
</comment>
<dbReference type="EMBL" id="DAAUBD010000095">
    <property type="protein sequence ID" value="HAF0962594.1"/>
    <property type="molecule type" value="Genomic_DNA"/>
</dbReference>